<dbReference type="Proteomes" id="UP001500280">
    <property type="component" value="Unassembled WGS sequence"/>
</dbReference>
<evidence type="ECO:0000256" key="8">
    <source>
        <dbReference type="ARBA" id="ARBA00031737"/>
    </source>
</evidence>
<comment type="subcellular location">
    <subcellularLocation>
        <location evidence="1">Cytoplasm</location>
    </subcellularLocation>
</comment>
<evidence type="ECO:0000256" key="6">
    <source>
        <dbReference type="ARBA" id="ARBA00023054"/>
    </source>
</evidence>
<organism evidence="9 10">
    <name type="scientific">Kribbella yunnanensis</name>
    <dbReference type="NCBI Taxonomy" id="190194"/>
    <lineage>
        <taxon>Bacteria</taxon>
        <taxon>Bacillati</taxon>
        <taxon>Actinomycetota</taxon>
        <taxon>Actinomycetes</taxon>
        <taxon>Propionibacteriales</taxon>
        <taxon>Kribbellaceae</taxon>
        <taxon>Kribbella</taxon>
    </lineage>
</organism>
<dbReference type="NCBIfam" id="TIGR03544">
    <property type="entry name" value="DivI1A_domain"/>
    <property type="match status" value="2"/>
</dbReference>
<evidence type="ECO:0000256" key="4">
    <source>
        <dbReference type="ARBA" id="ARBA00022490"/>
    </source>
</evidence>
<dbReference type="PANTHER" id="PTHR35794">
    <property type="entry name" value="CELL DIVISION PROTEIN DIVIVA"/>
    <property type="match status" value="1"/>
</dbReference>
<accession>A0ABN2HY62</accession>
<comment type="similarity">
    <text evidence="2">Belongs to the DivIVA family.</text>
</comment>
<evidence type="ECO:0000256" key="7">
    <source>
        <dbReference type="ARBA" id="ARBA00023306"/>
    </source>
</evidence>
<keyword evidence="7" id="KW-0131">Cell cycle</keyword>
<dbReference type="InterPro" id="IPR019933">
    <property type="entry name" value="DivIVA_domain"/>
</dbReference>
<reference evidence="9 10" key="1">
    <citation type="journal article" date="2019" name="Int. J. Syst. Evol. Microbiol.">
        <title>The Global Catalogue of Microorganisms (GCM) 10K type strain sequencing project: providing services to taxonomists for standard genome sequencing and annotation.</title>
        <authorList>
            <consortium name="The Broad Institute Genomics Platform"/>
            <consortium name="The Broad Institute Genome Sequencing Center for Infectious Disease"/>
            <person name="Wu L."/>
            <person name="Ma J."/>
        </authorList>
    </citation>
    <scope>NUCLEOTIDE SEQUENCE [LARGE SCALE GENOMIC DNA]</scope>
    <source>
        <strain evidence="9 10">JCM 14307</strain>
    </source>
</reference>
<dbReference type="InterPro" id="IPR007793">
    <property type="entry name" value="DivIVA_fam"/>
</dbReference>
<comment type="caution">
    <text evidence="9">The sequence shown here is derived from an EMBL/GenBank/DDBJ whole genome shotgun (WGS) entry which is preliminary data.</text>
</comment>
<dbReference type="PANTHER" id="PTHR35794:SF2">
    <property type="entry name" value="CELL DIVISION PROTEIN DIVIVA"/>
    <property type="match status" value="1"/>
</dbReference>
<name>A0ABN2HY62_9ACTN</name>
<dbReference type="RefSeq" id="WP_344155649.1">
    <property type="nucleotide sequence ID" value="NZ_BAAANF010000016.1"/>
</dbReference>
<evidence type="ECO:0000313" key="10">
    <source>
        <dbReference type="Proteomes" id="UP001500280"/>
    </source>
</evidence>
<sequence length="76" mass="8728">MPSNFTRVRWREGYDIDEVDAFLERLAATVEGRYVDTPVTAADIRNISFTPTRLREGYAIDEVDTFLDQAERGLSQ</sequence>
<dbReference type="Gene3D" id="6.10.250.660">
    <property type="match status" value="2"/>
</dbReference>
<keyword evidence="6" id="KW-0175">Coiled coil</keyword>
<proteinExistence type="inferred from homology"/>
<evidence type="ECO:0000256" key="3">
    <source>
        <dbReference type="ARBA" id="ARBA00018787"/>
    </source>
</evidence>
<protein>
    <recommendedName>
        <fullName evidence="3">Cell wall synthesis protein Wag31</fullName>
    </recommendedName>
    <alternativeName>
        <fullName evidence="8">Antigen 84</fullName>
    </alternativeName>
</protein>
<keyword evidence="4" id="KW-0963">Cytoplasm</keyword>
<keyword evidence="10" id="KW-1185">Reference proteome</keyword>
<gene>
    <name evidence="9" type="ORF">GCM10009745_46590</name>
</gene>
<evidence type="ECO:0000256" key="5">
    <source>
        <dbReference type="ARBA" id="ARBA00022618"/>
    </source>
</evidence>
<evidence type="ECO:0000256" key="1">
    <source>
        <dbReference type="ARBA" id="ARBA00004496"/>
    </source>
</evidence>
<evidence type="ECO:0000313" key="9">
    <source>
        <dbReference type="EMBL" id="GAA1695488.1"/>
    </source>
</evidence>
<evidence type="ECO:0000256" key="2">
    <source>
        <dbReference type="ARBA" id="ARBA00009008"/>
    </source>
</evidence>
<dbReference type="EMBL" id="BAAANF010000016">
    <property type="protein sequence ID" value="GAA1695488.1"/>
    <property type="molecule type" value="Genomic_DNA"/>
</dbReference>
<keyword evidence="5" id="KW-0132">Cell division</keyword>